<dbReference type="InterPro" id="IPR000914">
    <property type="entry name" value="SBP_5_dom"/>
</dbReference>
<proteinExistence type="predicted"/>
<dbReference type="GO" id="GO:1904680">
    <property type="term" value="F:peptide transmembrane transporter activity"/>
    <property type="evidence" value="ECO:0007669"/>
    <property type="project" value="TreeGrafter"/>
</dbReference>
<evidence type="ECO:0000259" key="4">
    <source>
        <dbReference type="Pfam" id="PF00496"/>
    </source>
</evidence>
<dbReference type="CDD" id="cd08494">
    <property type="entry name" value="PBP2_NikA_DppA_OppA_like_6"/>
    <property type="match status" value="1"/>
</dbReference>
<feature type="signal peptide" evidence="3">
    <location>
        <begin position="1"/>
        <end position="20"/>
    </location>
</feature>
<dbReference type="Pfam" id="PF00496">
    <property type="entry name" value="SBP_bac_5"/>
    <property type="match status" value="1"/>
</dbReference>
<dbReference type="OrthoDB" id="9796817at2"/>
<dbReference type="PANTHER" id="PTHR30290">
    <property type="entry name" value="PERIPLASMIC BINDING COMPONENT OF ABC TRANSPORTER"/>
    <property type="match status" value="1"/>
</dbReference>
<keyword evidence="1 3" id="KW-0732">Signal</keyword>
<accession>A0A411YJ48</accession>
<sequence length="542" mass="60202">MTRSTLTLVSLLAALALLLAACGEIEDDLAEDEDPEPDDEPDEPEEDDEPDEDEDDEPEPDDDEEDEPEAEPDEGGVLEMGLTLEPPTMDFTENSAAAIPEVVLYNVGETLVEIAPDGEIEPLLAEDWEQSDDGLTYTFDLVEAEFHDGSELTADDVVFSFERAMDPDTAHPFAGDFEPVDSVEAVDDRTVEVQLSEFSNNWLYNMGRSPGIVYAEEHVDELDESPVGTGPFEFDEWVRGDRIELVRNDAYWGDEPALDGAVYQYIEDESALTNALLAEDLDLVTRIAAPELVEAFEDDDGFEILDGISDGQTIMTLNNAVEPLDDVRVRQAITHAIDREGVRDVTQGGFGELIGSHAAPHDPWYVDLADEYPHDPERAEELLAEAGYEDGFELTLELPPPPYARRGGEVIAGMLDEVGIDVELENIEWGPWTDEVLGESDFEATIVAHVEPRDIVQYGNPDYYWNYDDPEVADLLDEADRAQEPDERDELYAEVQQTIADDAVNVWLYLLPELAVVRDHVEGYVEDQPAGSVDLRGVSIDD</sequence>
<dbReference type="Proteomes" id="UP000291469">
    <property type="component" value="Chromosome"/>
</dbReference>
<dbReference type="GO" id="GO:0042597">
    <property type="term" value="C:periplasmic space"/>
    <property type="evidence" value="ECO:0007669"/>
    <property type="project" value="UniProtKB-ARBA"/>
</dbReference>
<feature type="chain" id="PRO_5038382715" evidence="3">
    <location>
        <begin position="21"/>
        <end position="542"/>
    </location>
</feature>
<feature type="domain" description="Solute-binding protein family 5" evidence="4">
    <location>
        <begin position="119"/>
        <end position="435"/>
    </location>
</feature>
<name>A0A411YJ48_9ACTN</name>
<reference evidence="5 6" key="1">
    <citation type="submission" date="2019-01" db="EMBL/GenBank/DDBJ databases">
        <title>Egibacter rhizosphaerae EGI 80759T.</title>
        <authorList>
            <person name="Chen D.-D."/>
            <person name="Tian Y."/>
            <person name="Jiao J.-Y."/>
            <person name="Zhang X.-T."/>
            <person name="Zhang Y.-G."/>
            <person name="Zhang Y."/>
            <person name="Xiao M."/>
            <person name="Shu W.-S."/>
            <person name="Li W.-J."/>
        </authorList>
    </citation>
    <scope>NUCLEOTIDE SEQUENCE [LARGE SCALE GENOMIC DNA]</scope>
    <source>
        <strain evidence="5 6">EGI 80759</strain>
    </source>
</reference>
<dbReference type="EMBL" id="CP036402">
    <property type="protein sequence ID" value="QBI21324.1"/>
    <property type="molecule type" value="Genomic_DNA"/>
</dbReference>
<dbReference type="InterPro" id="IPR039424">
    <property type="entry name" value="SBP_5"/>
</dbReference>
<keyword evidence="6" id="KW-1185">Reference proteome</keyword>
<dbReference type="InterPro" id="IPR030678">
    <property type="entry name" value="Peptide/Ni-bd"/>
</dbReference>
<evidence type="ECO:0000256" key="2">
    <source>
        <dbReference type="SAM" id="MobiDB-lite"/>
    </source>
</evidence>
<evidence type="ECO:0000256" key="1">
    <source>
        <dbReference type="ARBA" id="ARBA00022729"/>
    </source>
</evidence>
<organism evidence="5 6">
    <name type="scientific">Egibacter rhizosphaerae</name>
    <dbReference type="NCBI Taxonomy" id="1670831"/>
    <lineage>
        <taxon>Bacteria</taxon>
        <taxon>Bacillati</taxon>
        <taxon>Actinomycetota</taxon>
        <taxon>Nitriliruptoria</taxon>
        <taxon>Egibacterales</taxon>
        <taxon>Egibacteraceae</taxon>
        <taxon>Egibacter</taxon>
    </lineage>
</organism>
<dbReference type="Gene3D" id="3.40.190.10">
    <property type="entry name" value="Periplasmic binding protein-like II"/>
    <property type="match status" value="1"/>
</dbReference>
<protein>
    <submittedName>
        <fullName evidence="5">ABC transporter substrate-binding protein</fullName>
    </submittedName>
</protein>
<gene>
    <name evidence="5" type="ORF">ER308_18285</name>
</gene>
<evidence type="ECO:0000313" key="5">
    <source>
        <dbReference type="EMBL" id="QBI21324.1"/>
    </source>
</evidence>
<feature type="compositionally biased region" description="Acidic residues" evidence="2">
    <location>
        <begin position="26"/>
        <end position="76"/>
    </location>
</feature>
<evidence type="ECO:0000313" key="6">
    <source>
        <dbReference type="Proteomes" id="UP000291469"/>
    </source>
</evidence>
<dbReference type="PIRSF" id="PIRSF002741">
    <property type="entry name" value="MppA"/>
    <property type="match status" value="1"/>
</dbReference>
<dbReference type="RefSeq" id="WP_131156317.1">
    <property type="nucleotide sequence ID" value="NZ_CP036402.1"/>
</dbReference>
<dbReference type="Gene3D" id="3.10.105.10">
    <property type="entry name" value="Dipeptide-binding Protein, Domain 3"/>
    <property type="match status" value="1"/>
</dbReference>
<dbReference type="PANTHER" id="PTHR30290:SF38">
    <property type="entry name" value="D,D-DIPEPTIDE-BINDING PERIPLASMIC PROTEIN DDPA-RELATED"/>
    <property type="match status" value="1"/>
</dbReference>
<dbReference type="AlphaFoldDB" id="A0A411YJ48"/>
<dbReference type="SUPFAM" id="SSF53850">
    <property type="entry name" value="Periplasmic binding protein-like II"/>
    <property type="match status" value="1"/>
</dbReference>
<dbReference type="GO" id="GO:0015833">
    <property type="term" value="P:peptide transport"/>
    <property type="evidence" value="ECO:0007669"/>
    <property type="project" value="TreeGrafter"/>
</dbReference>
<dbReference type="PROSITE" id="PS51257">
    <property type="entry name" value="PROKAR_LIPOPROTEIN"/>
    <property type="match status" value="1"/>
</dbReference>
<dbReference type="GO" id="GO:0043190">
    <property type="term" value="C:ATP-binding cassette (ABC) transporter complex"/>
    <property type="evidence" value="ECO:0007669"/>
    <property type="project" value="InterPro"/>
</dbReference>
<dbReference type="KEGG" id="erz:ER308_18285"/>
<evidence type="ECO:0000256" key="3">
    <source>
        <dbReference type="SAM" id="SignalP"/>
    </source>
</evidence>
<feature type="region of interest" description="Disordered" evidence="2">
    <location>
        <begin position="26"/>
        <end position="81"/>
    </location>
</feature>